<dbReference type="AlphaFoldDB" id="A0AAN0SH78"/>
<keyword evidence="1" id="KW-0472">Membrane</keyword>
<proteinExistence type="predicted"/>
<keyword evidence="3" id="KW-1185">Reference proteome</keyword>
<organism evidence="2 3">
    <name type="scientific">Vibrio coralliilyticus</name>
    <dbReference type="NCBI Taxonomy" id="190893"/>
    <lineage>
        <taxon>Bacteria</taxon>
        <taxon>Pseudomonadati</taxon>
        <taxon>Pseudomonadota</taxon>
        <taxon>Gammaproteobacteria</taxon>
        <taxon>Vibrionales</taxon>
        <taxon>Vibrionaceae</taxon>
        <taxon>Vibrio</taxon>
    </lineage>
</organism>
<keyword evidence="2" id="KW-0614">Plasmid</keyword>
<evidence type="ECO:0000313" key="2">
    <source>
        <dbReference type="EMBL" id="AIW22569.1"/>
    </source>
</evidence>
<protein>
    <submittedName>
        <fullName evidence="2">Uncharacterized protein</fullName>
    </submittedName>
</protein>
<sequence length="118" mass="13596">MSTLFESISNQAGLIMSLVMLLFFGVFIIKKLDSNKQNEVKPAIKNQYQKFDNATLNHIVAEMPQDKAQYFKAYIAEVRKRYGVNGFKVGHLGFYFEYYEQVNSSDFTSREIPSFITG</sequence>
<evidence type="ECO:0000256" key="1">
    <source>
        <dbReference type="SAM" id="Phobius"/>
    </source>
</evidence>
<gene>
    <name evidence="2" type="ORF">IX92_26265</name>
</gene>
<accession>A0AAN0SH78</accession>
<dbReference type="KEGG" id="vcy:IX92_26265"/>
<name>A0AAN0SH78_9VIBR</name>
<dbReference type="EMBL" id="CP009619">
    <property type="protein sequence ID" value="AIW22569.1"/>
    <property type="molecule type" value="Genomic_DNA"/>
</dbReference>
<evidence type="ECO:0000313" key="3">
    <source>
        <dbReference type="Proteomes" id="UP000030081"/>
    </source>
</evidence>
<geneLocation type="plasmid" evidence="2 3">
    <name>p380</name>
</geneLocation>
<keyword evidence="1" id="KW-1133">Transmembrane helix</keyword>
<feature type="transmembrane region" description="Helical" evidence="1">
    <location>
        <begin position="12"/>
        <end position="29"/>
    </location>
</feature>
<reference evidence="2 3" key="1">
    <citation type="submission" date="2014-10" db="EMBL/GenBank/DDBJ databases">
        <title>The Complete Genome Sequence for the Shellfish Pathogen Vibrio coralliilyticus RE98 Isolated from a Shellfish Hatchery.</title>
        <authorList>
            <person name="Richards G.P."/>
            <person name="Bono J.L."/>
            <person name="Watson M.A."/>
            <person name="Needleman D.S."/>
        </authorList>
    </citation>
    <scope>NUCLEOTIDE SEQUENCE [LARGE SCALE GENOMIC DNA]</scope>
    <source>
        <strain evidence="2 3">RE98</strain>
        <plasmid evidence="2 3">p380</plasmid>
    </source>
</reference>
<dbReference type="Proteomes" id="UP000030081">
    <property type="component" value="Plasmid p380"/>
</dbReference>
<keyword evidence="1" id="KW-0812">Transmembrane</keyword>